<sequence>MEDGGRRESRELAGAVNGEQARCGVRRPGVGGSAAASKAAARGEQEACGRGRATTKMQGGEEHGGGADRQGFGLWCDRAGGERCTWAGSKCSSTSAAHGPKGPFQNGGVARSQSRLAGGERTPHRRSPSRGRRAAADRACWAGSGRPTSSGL</sequence>
<accession>A0A6A5W3G6</accession>
<evidence type="ECO:0000256" key="1">
    <source>
        <dbReference type="SAM" id="MobiDB-lite"/>
    </source>
</evidence>
<gene>
    <name evidence="2" type="ORF">P154DRAFT_320288</name>
</gene>
<dbReference type="EMBL" id="ML977625">
    <property type="protein sequence ID" value="KAF1996462.1"/>
    <property type="molecule type" value="Genomic_DNA"/>
</dbReference>
<feature type="region of interest" description="Disordered" evidence="1">
    <location>
        <begin position="1"/>
        <end position="69"/>
    </location>
</feature>
<feature type="compositionally biased region" description="Basic and acidic residues" evidence="1">
    <location>
        <begin position="1"/>
        <end position="11"/>
    </location>
</feature>
<organism evidence="2 3">
    <name type="scientific">Amniculicola lignicola CBS 123094</name>
    <dbReference type="NCBI Taxonomy" id="1392246"/>
    <lineage>
        <taxon>Eukaryota</taxon>
        <taxon>Fungi</taxon>
        <taxon>Dikarya</taxon>
        <taxon>Ascomycota</taxon>
        <taxon>Pezizomycotina</taxon>
        <taxon>Dothideomycetes</taxon>
        <taxon>Pleosporomycetidae</taxon>
        <taxon>Pleosporales</taxon>
        <taxon>Amniculicolaceae</taxon>
        <taxon>Amniculicola</taxon>
    </lineage>
</organism>
<proteinExistence type="predicted"/>
<dbReference type="Proteomes" id="UP000799779">
    <property type="component" value="Unassembled WGS sequence"/>
</dbReference>
<evidence type="ECO:0000313" key="2">
    <source>
        <dbReference type="EMBL" id="KAF1996462.1"/>
    </source>
</evidence>
<evidence type="ECO:0000313" key="3">
    <source>
        <dbReference type="Proteomes" id="UP000799779"/>
    </source>
</evidence>
<name>A0A6A5W3G6_9PLEO</name>
<keyword evidence="3" id="KW-1185">Reference proteome</keyword>
<protein>
    <submittedName>
        <fullName evidence="2">Uncharacterized protein</fullName>
    </submittedName>
</protein>
<dbReference type="AlphaFoldDB" id="A0A6A5W3G6"/>
<feature type="region of interest" description="Disordered" evidence="1">
    <location>
        <begin position="88"/>
        <end position="152"/>
    </location>
</feature>
<reference evidence="2" key="1">
    <citation type="journal article" date="2020" name="Stud. Mycol.">
        <title>101 Dothideomycetes genomes: a test case for predicting lifestyles and emergence of pathogens.</title>
        <authorList>
            <person name="Haridas S."/>
            <person name="Albert R."/>
            <person name="Binder M."/>
            <person name="Bloem J."/>
            <person name="Labutti K."/>
            <person name="Salamov A."/>
            <person name="Andreopoulos B."/>
            <person name="Baker S."/>
            <person name="Barry K."/>
            <person name="Bills G."/>
            <person name="Bluhm B."/>
            <person name="Cannon C."/>
            <person name="Castanera R."/>
            <person name="Culley D."/>
            <person name="Daum C."/>
            <person name="Ezra D."/>
            <person name="Gonzalez J."/>
            <person name="Henrissat B."/>
            <person name="Kuo A."/>
            <person name="Liang C."/>
            <person name="Lipzen A."/>
            <person name="Lutzoni F."/>
            <person name="Magnuson J."/>
            <person name="Mondo S."/>
            <person name="Nolan M."/>
            <person name="Ohm R."/>
            <person name="Pangilinan J."/>
            <person name="Park H.-J."/>
            <person name="Ramirez L."/>
            <person name="Alfaro M."/>
            <person name="Sun H."/>
            <person name="Tritt A."/>
            <person name="Yoshinaga Y."/>
            <person name="Zwiers L.-H."/>
            <person name="Turgeon B."/>
            <person name="Goodwin S."/>
            <person name="Spatafora J."/>
            <person name="Crous P."/>
            <person name="Grigoriev I."/>
        </authorList>
    </citation>
    <scope>NUCLEOTIDE SEQUENCE</scope>
    <source>
        <strain evidence="2">CBS 123094</strain>
    </source>
</reference>
<feature type="compositionally biased region" description="Basic residues" evidence="1">
    <location>
        <begin position="123"/>
        <end position="133"/>
    </location>
</feature>